<dbReference type="EC" id="2.7.4.8" evidence="4 13"/>
<evidence type="ECO:0000256" key="10">
    <source>
        <dbReference type="ARBA" id="ARBA00022840"/>
    </source>
</evidence>
<evidence type="ECO:0000256" key="11">
    <source>
        <dbReference type="ARBA" id="ARBA00030128"/>
    </source>
</evidence>
<evidence type="ECO:0000313" key="17">
    <source>
        <dbReference type="Proteomes" id="UP000241085"/>
    </source>
</evidence>
<feature type="domain" description="Guanylate kinase-like" evidence="15">
    <location>
        <begin position="132"/>
        <end position="311"/>
    </location>
</feature>
<dbReference type="HAMAP" id="MF_00328">
    <property type="entry name" value="Guanylate_kinase"/>
    <property type="match status" value="1"/>
</dbReference>
<proteinExistence type="inferred from homology"/>
<dbReference type="FunFam" id="3.30.63.10:FF:000005">
    <property type="entry name" value="Guanylate kinase"/>
    <property type="match status" value="1"/>
</dbReference>
<dbReference type="Pfam" id="PF00625">
    <property type="entry name" value="Guanylate_kin"/>
    <property type="match status" value="1"/>
</dbReference>
<dbReference type="SUPFAM" id="SSF52540">
    <property type="entry name" value="P-loop containing nucleoside triphosphate hydrolases"/>
    <property type="match status" value="1"/>
</dbReference>
<keyword evidence="6 13" id="KW-0963">Cytoplasm</keyword>
<evidence type="ECO:0000256" key="1">
    <source>
        <dbReference type="ARBA" id="ARBA00003531"/>
    </source>
</evidence>
<reference evidence="16 17" key="1">
    <citation type="submission" date="2018-03" db="EMBL/GenBank/DDBJ databases">
        <title>Bacteriophage NCPPB3778 and a type I-E CRISPR drive the evolution of the US Biological Select Agent, Rathayibacter toxicus.</title>
        <authorList>
            <person name="Davis E.W.II."/>
            <person name="Tabima J.F."/>
            <person name="Weisberg A.J."/>
            <person name="Dantas Lopes L."/>
            <person name="Wiseman M.S."/>
            <person name="Wiseman M.S."/>
            <person name="Pupko T."/>
            <person name="Belcher M.S."/>
            <person name="Sechler A.J."/>
            <person name="Tancos M.A."/>
            <person name="Schroeder B.K."/>
            <person name="Murray T.D."/>
            <person name="Luster D.G."/>
            <person name="Schneider W.L."/>
            <person name="Rogers E."/>
            <person name="Andreote F.D."/>
            <person name="Grunwald N.J."/>
            <person name="Putnam M.L."/>
            <person name="Chang J.H."/>
        </authorList>
    </citation>
    <scope>NUCLEOTIDE SEQUENCE [LARGE SCALE GENOMIC DNA]</scope>
    <source>
        <strain evidence="16 17">DSM 15933</strain>
    </source>
</reference>
<dbReference type="PANTHER" id="PTHR23117:SF13">
    <property type="entry name" value="GUANYLATE KINASE"/>
    <property type="match status" value="1"/>
</dbReference>
<dbReference type="RefSeq" id="WP_055791823.1">
    <property type="nucleotide sequence ID" value="NZ_PZPL01000001.1"/>
</dbReference>
<dbReference type="SMART" id="SM00072">
    <property type="entry name" value="GuKc"/>
    <property type="match status" value="1"/>
</dbReference>
<keyword evidence="10 13" id="KW-0067">ATP-binding</keyword>
<comment type="similarity">
    <text evidence="3 13">Belongs to the guanylate kinase family.</text>
</comment>
<evidence type="ECO:0000313" key="16">
    <source>
        <dbReference type="EMBL" id="PTL73990.1"/>
    </source>
</evidence>
<dbReference type="InterPro" id="IPR008144">
    <property type="entry name" value="Guanylate_kin-like_dom"/>
</dbReference>
<evidence type="ECO:0000256" key="12">
    <source>
        <dbReference type="ARBA" id="ARBA00048594"/>
    </source>
</evidence>
<dbReference type="InterPro" id="IPR055201">
    <property type="entry name" value="IHF-like_H2TH"/>
</dbReference>
<dbReference type="Gene3D" id="1.10.8.50">
    <property type="match status" value="1"/>
</dbReference>
<evidence type="ECO:0000256" key="13">
    <source>
        <dbReference type="HAMAP-Rule" id="MF_00328"/>
    </source>
</evidence>
<dbReference type="Gene3D" id="3.30.63.10">
    <property type="entry name" value="Guanylate Kinase phosphate binding domain"/>
    <property type="match status" value="1"/>
</dbReference>
<dbReference type="InterPro" id="IPR008145">
    <property type="entry name" value="GK/Ca_channel_bsu"/>
</dbReference>
<dbReference type="Proteomes" id="UP000241085">
    <property type="component" value="Unassembled WGS sequence"/>
</dbReference>
<dbReference type="GO" id="GO:0004385">
    <property type="term" value="F:GMP kinase activity"/>
    <property type="evidence" value="ECO:0007669"/>
    <property type="project" value="UniProtKB-UniRule"/>
</dbReference>
<feature type="region of interest" description="Disordered" evidence="14">
    <location>
        <begin position="1"/>
        <end position="32"/>
    </location>
</feature>
<name>A0A2T4UWW2_9MICO</name>
<dbReference type="InterPro" id="IPR047806">
    <property type="entry name" value="IHF_actinobact"/>
</dbReference>
<keyword evidence="17" id="KW-1185">Reference proteome</keyword>
<dbReference type="EMBL" id="PZPL01000001">
    <property type="protein sequence ID" value="PTL73990.1"/>
    <property type="molecule type" value="Genomic_DNA"/>
</dbReference>
<evidence type="ECO:0000256" key="9">
    <source>
        <dbReference type="ARBA" id="ARBA00022777"/>
    </source>
</evidence>
<dbReference type="InterPro" id="IPR017665">
    <property type="entry name" value="Guanylate_kinase"/>
</dbReference>
<feature type="binding site" evidence="13">
    <location>
        <begin position="139"/>
        <end position="146"/>
    </location>
    <ligand>
        <name>ATP</name>
        <dbReference type="ChEBI" id="CHEBI:30616"/>
    </ligand>
</feature>
<evidence type="ECO:0000256" key="4">
    <source>
        <dbReference type="ARBA" id="ARBA00012961"/>
    </source>
</evidence>
<dbReference type="InterPro" id="IPR020590">
    <property type="entry name" value="Guanylate_kinase_CS"/>
</dbReference>
<comment type="catalytic activity">
    <reaction evidence="12 13">
        <text>GMP + ATP = GDP + ADP</text>
        <dbReference type="Rhea" id="RHEA:20780"/>
        <dbReference type="ChEBI" id="CHEBI:30616"/>
        <dbReference type="ChEBI" id="CHEBI:58115"/>
        <dbReference type="ChEBI" id="CHEBI:58189"/>
        <dbReference type="ChEBI" id="CHEBI:456216"/>
        <dbReference type="EC" id="2.7.4.8"/>
    </reaction>
</comment>
<dbReference type="NCBIfam" id="NF041260">
    <property type="entry name" value="actino_IHF"/>
    <property type="match status" value="1"/>
</dbReference>
<accession>A0A2T4UWW2</accession>
<evidence type="ECO:0000256" key="14">
    <source>
        <dbReference type="SAM" id="MobiDB-lite"/>
    </source>
</evidence>
<evidence type="ECO:0000256" key="7">
    <source>
        <dbReference type="ARBA" id="ARBA00022679"/>
    </source>
</evidence>
<comment type="function">
    <text evidence="1 13">Essential for recycling GMP and indirectly, cGMP.</text>
</comment>
<keyword evidence="9 13" id="KW-0418">Kinase</keyword>
<dbReference type="PANTHER" id="PTHR23117">
    <property type="entry name" value="GUANYLATE KINASE-RELATED"/>
    <property type="match status" value="1"/>
</dbReference>
<dbReference type="CDD" id="cd00071">
    <property type="entry name" value="GMPK"/>
    <property type="match status" value="1"/>
</dbReference>
<dbReference type="PROSITE" id="PS00856">
    <property type="entry name" value="GUANYLATE_KINASE_1"/>
    <property type="match status" value="1"/>
</dbReference>
<dbReference type="AlphaFoldDB" id="A0A2T4UWW2"/>
<evidence type="ECO:0000259" key="15">
    <source>
        <dbReference type="PROSITE" id="PS50052"/>
    </source>
</evidence>
<comment type="subcellular location">
    <subcellularLocation>
        <location evidence="2 13">Cytoplasm</location>
    </subcellularLocation>
</comment>
<dbReference type="Gene3D" id="3.40.50.300">
    <property type="entry name" value="P-loop containing nucleotide triphosphate hydrolases"/>
    <property type="match status" value="1"/>
</dbReference>
<sequence length="323" mass="35080">MSAEAAPADPGTVAAPRRPSPPEVDRRAASAAAIAARRARAGVKKDVASGERPATAVLAAAQSDPTGVEGRMRVSELLRSVPALGVVKTPRVMEQLQIAPSKRLGGLGRRQVEGLHSFLEQREARQRRGERTRLVVLAGPTAVGKGTVSTYIRENYPEVLLSVSATTRAPRPGEIDGVSYYFVDDAEFDRMVEAGEFLEYATVHNAYRYGTPRGPIDAALAQGRQVMLEIDIQGARQVRERMPDARLVFLLPPSWDELVRRLVGRGTESPEEQQRRLATARIELAAQDEFDFAVVNSTVPEAAREVVELMSPRSDGAPADPGR</sequence>
<comment type="caution">
    <text evidence="16">The sequence shown here is derived from an EMBL/GenBank/DDBJ whole genome shotgun (WGS) entry which is preliminary data.</text>
</comment>
<dbReference type="Pfam" id="PF22525">
    <property type="entry name" value="H2TH_5"/>
    <property type="match status" value="1"/>
</dbReference>
<evidence type="ECO:0000256" key="2">
    <source>
        <dbReference type="ARBA" id="ARBA00004496"/>
    </source>
</evidence>
<dbReference type="PROSITE" id="PS50052">
    <property type="entry name" value="GUANYLATE_KINASE_2"/>
    <property type="match status" value="1"/>
</dbReference>
<protein>
    <recommendedName>
        <fullName evidence="5 13">Guanylate kinase</fullName>
        <ecNumber evidence="4 13">2.7.4.8</ecNumber>
    </recommendedName>
    <alternativeName>
        <fullName evidence="11 13">GMP kinase</fullName>
    </alternativeName>
</protein>
<evidence type="ECO:0000256" key="6">
    <source>
        <dbReference type="ARBA" id="ARBA00022490"/>
    </source>
</evidence>
<gene>
    <name evidence="13" type="primary">gmk</name>
    <name evidence="16" type="ORF">C1I63_14840</name>
</gene>
<organism evidence="16 17">
    <name type="scientific">Rathayibacter caricis DSM 15933</name>
    <dbReference type="NCBI Taxonomy" id="1328867"/>
    <lineage>
        <taxon>Bacteria</taxon>
        <taxon>Bacillati</taxon>
        <taxon>Actinomycetota</taxon>
        <taxon>Actinomycetes</taxon>
        <taxon>Micrococcales</taxon>
        <taxon>Microbacteriaceae</taxon>
        <taxon>Rathayibacter</taxon>
    </lineage>
</organism>
<keyword evidence="7 13" id="KW-0808">Transferase</keyword>
<evidence type="ECO:0000256" key="8">
    <source>
        <dbReference type="ARBA" id="ARBA00022741"/>
    </source>
</evidence>
<dbReference type="GO" id="GO:0005524">
    <property type="term" value="F:ATP binding"/>
    <property type="evidence" value="ECO:0007669"/>
    <property type="project" value="UniProtKB-UniRule"/>
</dbReference>
<dbReference type="InterPro" id="IPR027417">
    <property type="entry name" value="P-loop_NTPase"/>
</dbReference>
<evidence type="ECO:0000256" key="3">
    <source>
        <dbReference type="ARBA" id="ARBA00005790"/>
    </source>
</evidence>
<dbReference type="NCBIfam" id="TIGR03263">
    <property type="entry name" value="guanyl_kin"/>
    <property type="match status" value="1"/>
</dbReference>
<evidence type="ECO:0000256" key="5">
    <source>
        <dbReference type="ARBA" id="ARBA00016296"/>
    </source>
</evidence>
<dbReference type="GO" id="GO:0005829">
    <property type="term" value="C:cytosol"/>
    <property type="evidence" value="ECO:0007669"/>
    <property type="project" value="TreeGrafter"/>
</dbReference>
<keyword evidence="8 13" id="KW-0547">Nucleotide-binding</keyword>